<proteinExistence type="predicted"/>
<protein>
    <submittedName>
        <fullName evidence="1">Uncharacterized protein</fullName>
    </submittedName>
</protein>
<comment type="caution">
    <text evidence="1">The sequence shown here is derived from an EMBL/GenBank/DDBJ whole genome shotgun (WGS) entry which is preliminary data.</text>
</comment>
<dbReference type="EMBL" id="CM043806">
    <property type="protein sequence ID" value="KAI4813224.1"/>
    <property type="molecule type" value="Genomic_DNA"/>
</dbReference>
<name>A0ACB9WJR7_CHAAC</name>
<evidence type="ECO:0000313" key="2">
    <source>
        <dbReference type="Proteomes" id="UP001057452"/>
    </source>
</evidence>
<reference evidence="1" key="1">
    <citation type="submission" date="2022-05" db="EMBL/GenBank/DDBJ databases">
        <title>Chromosome-level genome of Chaenocephalus aceratus.</title>
        <authorList>
            <person name="Park H."/>
        </authorList>
    </citation>
    <scope>NUCLEOTIDE SEQUENCE</scope>
    <source>
        <strain evidence="1">KU_202001</strain>
    </source>
</reference>
<gene>
    <name evidence="1" type="ORF">KUCAC02_024567</name>
</gene>
<evidence type="ECO:0000313" key="1">
    <source>
        <dbReference type="EMBL" id="KAI4813224.1"/>
    </source>
</evidence>
<accession>A0ACB9WJR7</accession>
<organism evidence="1 2">
    <name type="scientific">Chaenocephalus aceratus</name>
    <name type="common">Blackfin icefish</name>
    <name type="synonym">Chaenichthys aceratus</name>
    <dbReference type="NCBI Taxonomy" id="36190"/>
    <lineage>
        <taxon>Eukaryota</taxon>
        <taxon>Metazoa</taxon>
        <taxon>Chordata</taxon>
        <taxon>Craniata</taxon>
        <taxon>Vertebrata</taxon>
        <taxon>Euteleostomi</taxon>
        <taxon>Actinopterygii</taxon>
        <taxon>Neopterygii</taxon>
        <taxon>Teleostei</taxon>
        <taxon>Neoteleostei</taxon>
        <taxon>Acanthomorphata</taxon>
        <taxon>Eupercaria</taxon>
        <taxon>Perciformes</taxon>
        <taxon>Notothenioidei</taxon>
        <taxon>Channichthyidae</taxon>
        <taxon>Chaenocephalus</taxon>
    </lineage>
</organism>
<keyword evidence="2" id="KW-1185">Reference proteome</keyword>
<dbReference type="Proteomes" id="UP001057452">
    <property type="component" value="Chromosome 22"/>
</dbReference>
<sequence length="240" mass="26254">MVECNPLTESCLSPEEQRSRGLQQWLASLPVPLSGQHIPADLQLTVGAIIVEEVRAAIEKDTGFRCSAGISHNKVLSKLACGLNKPNRQTVLPLDSVTELFNSLPIGKIRNLGGKLGASISETLGIKNMGELTRFSQAQLDSTLEKRQAIGSLTCVGGLSLKHKNFQGKSSLATKEQVQYWLHQLALELEERLTKDREVNGRVAKLLTVGVRQLGEKRASSFSRCCALVRYEATKYLVTA</sequence>